<protein>
    <submittedName>
        <fullName evidence="1">Unannotated protein</fullName>
    </submittedName>
</protein>
<accession>A0A6J5YI29</accession>
<evidence type="ECO:0000313" key="1">
    <source>
        <dbReference type="EMBL" id="CAB4324121.1"/>
    </source>
</evidence>
<proteinExistence type="predicted"/>
<name>A0A6J5YI29_9ZZZZ</name>
<reference evidence="1" key="1">
    <citation type="submission" date="2020-05" db="EMBL/GenBank/DDBJ databases">
        <authorList>
            <person name="Chiriac C."/>
            <person name="Salcher M."/>
            <person name="Ghai R."/>
            <person name="Kavagutti S V."/>
        </authorList>
    </citation>
    <scope>NUCLEOTIDE SEQUENCE</scope>
</reference>
<sequence length="217" mass="23378">MQCRHQRCDLTGGAHGTESLDLFIDDGLHRCDLATALGESGFGEAPEVVHVEQGDSREISSCRIDITRYGHIDHEDRTTVTNSHDTGEIGVFEDHRLGAGSGHEEINFGQRCIEIGQADRTPAETLGNLGRIVEGAIGDADVGDTVGGERTNHALAHLSGTHDKDAAAFELAEVLGGHGNGCGGHRRDMTTDLRFGSHSFANLERVTEQQIDLRTRC</sequence>
<dbReference type="EMBL" id="CAEMXZ010000105">
    <property type="protein sequence ID" value="CAB4324121.1"/>
    <property type="molecule type" value="Genomic_DNA"/>
</dbReference>
<organism evidence="1">
    <name type="scientific">freshwater metagenome</name>
    <dbReference type="NCBI Taxonomy" id="449393"/>
    <lineage>
        <taxon>unclassified sequences</taxon>
        <taxon>metagenomes</taxon>
        <taxon>ecological metagenomes</taxon>
    </lineage>
</organism>
<gene>
    <name evidence="1" type="ORF">UFOPK1392_01885</name>
</gene>
<dbReference type="AlphaFoldDB" id="A0A6J5YI29"/>